<accession>W4LUK5</accession>
<dbReference type="Proteomes" id="UP000019141">
    <property type="component" value="Unassembled WGS sequence"/>
</dbReference>
<comment type="caution">
    <text evidence="1">The sequence shown here is derived from an EMBL/GenBank/DDBJ whole genome shotgun (WGS) entry which is preliminary data.</text>
</comment>
<reference evidence="1 2" key="1">
    <citation type="journal article" date="2014" name="Nature">
        <title>An environmental bacterial taxon with a large and distinct metabolic repertoire.</title>
        <authorList>
            <person name="Wilson M.C."/>
            <person name="Mori T."/>
            <person name="Ruckert C."/>
            <person name="Uria A.R."/>
            <person name="Helf M.J."/>
            <person name="Takada K."/>
            <person name="Gernert C."/>
            <person name="Steffens U.A."/>
            <person name="Heycke N."/>
            <person name="Schmitt S."/>
            <person name="Rinke C."/>
            <person name="Helfrich E.J."/>
            <person name="Brachmann A.O."/>
            <person name="Gurgui C."/>
            <person name="Wakimoto T."/>
            <person name="Kracht M."/>
            <person name="Crusemann M."/>
            <person name="Hentschel U."/>
            <person name="Abe I."/>
            <person name="Matsunaga S."/>
            <person name="Kalinowski J."/>
            <person name="Takeyama H."/>
            <person name="Piel J."/>
        </authorList>
    </citation>
    <scope>NUCLEOTIDE SEQUENCE [LARGE SCALE GENOMIC DNA]</scope>
    <source>
        <strain evidence="2">TSY1</strain>
    </source>
</reference>
<dbReference type="HOGENOM" id="CLU_2913812_0_0_7"/>
<evidence type="ECO:0000313" key="1">
    <source>
        <dbReference type="EMBL" id="ETX01724.1"/>
    </source>
</evidence>
<organism evidence="1 2">
    <name type="scientific">Entotheonella factor</name>
    <dbReference type="NCBI Taxonomy" id="1429438"/>
    <lineage>
        <taxon>Bacteria</taxon>
        <taxon>Pseudomonadati</taxon>
        <taxon>Nitrospinota/Tectimicrobiota group</taxon>
        <taxon>Candidatus Tectimicrobiota</taxon>
        <taxon>Candidatus Entotheonellia</taxon>
        <taxon>Candidatus Entotheonellales</taxon>
        <taxon>Candidatus Entotheonellaceae</taxon>
        <taxon>Candidatus Entotheonella</taxon>
    </lineage>
</organism>
<keyword evidence="2" id="KW-1185">Reference proteome</keyword>
<protein>
    <submittedName>
        <fullName evidence="1">Uncharacterized protein</fullName>
    </submittedName>
</protein>
<dbReference type="EMBL" id="AZHW01000205">
    <property type="protein sequence ID" value="ETX01724.1"/>
    <property type="molecule type" value="Genomic_DNA"/>
</dbReference>
<evidence type="ECO:0000313" key="2">
    <source>
        <dbReference type="Proteomes" id="UP000019141"/>
    </source>
</evidence>
<sequence length="61" mass="6773">MADDVAVDVEEDDDDDDDDVSVDLLEELLLSDELLSDELLAELVSDVLFVSLLSFFPDLRA</sequence>
<proteinExistence type="predicted"/>
<dbReference type="AlphaFoldDB" id="W4LUK5"/>
<name>W4LUK5_ENTF1</name>
<gene>
    <name evidence="1" type="ORF">ETSY1_06155</name>
</gene>